<feature type="compositionally biased region" description="Basic and acidic residues" evidence="1">
    <location>
        <begin position="40"/>
        <end position="49"/>
    </location>
</feature>
<accession>A0A2P6TFT3</accession>
<evidence type="ECO:0000313" key="2">
    <source>
        <dbReference type="EMBL" id="PRW32965.1"/>
    </source>
</evidence>
<dbReference type="AlphaFoldDB" id="A0A2P6TFT3"/>
<proteinExistence type="predicted"/>
<evidence type="ECO:0000256" key="1">
    <source>
        <dbReference type="SAM" id="MobiDB-lite"/>
    </source>
</evidence>
<feature type="compositionally biased region" description="Pro residues" evidence="1">
    <location>
        <begin position="1"/>
        <end position="10"/>
    </location>
</feature>
<gene>
    <name evidence="2" type="ORF">C2E21_8008</name>
</gene>
<feature type="region of interest" description="Disordered" evidence="1">
    <location>
        <begin position="1"/>
        <end position="83"/>
    </location>
</feature>
<name>A0A2P6TFT3_CHLSO</name>
<protein>
    <submittedName>
        <fullName evidence="2">Uncharacterized protein</fullName>
    </submittedName>
</protein>
<keyword evidence="3" id="KW-1185">Reference proteome</keyword>
<comment type="caution">
    <text evidence="2">The sequence shown here is derived from an EMBL/GenBank/DDBJ whole genome shotgun (WGS) entry which is preliminary data.</text>
</comment>
<feature type="compositionally biased region" description="Low complexity" evidence="1">
    <location>
        <begin position="11"/>
        <end position="20"/>
    </location>
</feature>
<dbReference type="Proteomes" id="UP000239899">
    <property type="component" value="Unassembled WGS sequence"/>
</dbReference>
<reference evidence="2 3" key="1">
    <citation type="journal article" date="2018" name="Plant J.">
        <title>Genome sequences of Chlorella sorokiniana UTEX 1602 and Micractinium conductrix SAG 241.80: implications to maltose excretion by a green alga.</title>
        <authorList>
            <person name="Arriola M.B."/>
            <person name="Velmurugan N."/>
            <person name="Zhang Y."/>
            <person name="Plunkett M.H."/>
            <person name="Hondzo H."/>
            <person name="Barney B.M."/>
        </authorList>
    </citation>
    <scope>NUCLEOTIDE SEQUENCE [LARGE SCALE GENOMIC DNA]</scope>
    <source>
        <strain evidence="3">UTEX 1602</strain>
    </source>
</reference>
<evidence type="ECO:0000313" key="3">
    <source>
        <dbReference type="Proteomes" id="UP000239899"/>
    </source>
</evidence>
<organism evidence="2 3">
    <name type="scientific">Chlorella sorokiniana</name>
    <name type="common">Freshwater green alga</name>
    <dbReference type="NCBI Taxonomy" id="3076"/>
    <lineage>
        <taxon>Eukaryota</taxon>
        <taxon>Viridiplantae</taxon>
        <taxon>Chlorophyta</taxon>
        <taxon>core chlorophytes</taxon>
        <taxon>Trebouxiophyceae</taxon>
        <taxon>Chlorellales</taxon>
        <taxon>Chlorellaceae</taxon>
        <taxon>Chlorella clade</taxon>
        <taxon>Chlorella</taxon>
    </lineage>
</organism>
<sequence length="83" mass="8533">MRLPGPPIKPAAPGAPSKAACRQRLKEQAAKGAFSGGAADEARGKERAPAEGPAGEEAKGAPKFPQEGAKPDCDEWPNPCEPE</sequence>
<dbReference type="EMBL" id="LHPG02000018">
    <property type="protein sequence ID" value="PRW32965.1"/>
    <property type="molecule type" value="Genomic_DNA"/>
</dbReference>